<keyword evidence="1" id="KW-0732">Signal</keyword>
<sequence length="313" mass="34645">MGLLQILFFAAFVPFSDAHFDYNWTDTDSGLFGDPHIRAFSGARGTILLPCRFHASELTSTVNKTTCTTEIFAFGRVFGRGVYTGGVEIHLNIVSLRDPVPHHWTMKFVLKKGCLSSGGNTCQWGKSSVIRLGPCILNWTFHQSFVMLQAPVCGLKLVYRLNDNPPGVIISAQSRRIITVNGYRNYVFCGNNNDTSRMYVDDAKSLKLDDVNQALAYRTLSSNLTQQILIPSLTADLHPNAGHCSTAITSFASCSPLARLKAIKTCLDIFRMRSLLRCFVKRGETYPISGSKLTGAMSLTMKQPCLKDKGKLE</sequence>
<accession>A0A2T7PBW7</accession>
<dbReference type="AlphaFoldDB" id="A0A2T7PBW7"/>
<protein>
    <recommendedName>
        <fullName evidence="4">VWFD domain-containing protein</fullName>
    </recommendedName>
</protein>
<organism evidence="2 3">
    <name type="scientific">Pomacea canaliculata</name>
    <name type="common">Golden apple snail</name>
    <dbReference type="NCBI Taxonomy" id="400727"/>
    <lineage>
        <taxon>Eukaryota</taxon>
        <taxon>Metazoa</taxon>
        <taxon>Spiralia</taxon>
        <taxon>Lophotrochozoa</taxon>
        <taxon>Mollusca</taxon>
        <taxon>Gastropoda</taxon>
        <taxon>Caenogastropoda</taxon>
        <taxon>Architaenioglossa</taxon>
        <taxon>Ampullarioidea</taxon>
        <taxon>Ampullariidae</taxon>
        <taxon>Pomacea</taxon>
    </lineage>
</organism>
<proteinExistence type="predicted"/>
<evidence type="ECO:0000313" key="2">
    <source>
        <dbReference type="EMBL" id="PVD30902.1"/>
    </source>
</evidence>
<dbReference type="EMBL" id="PZQS01000005">
    <property type="protein sequence ID" value="PVD30902.1"/>
    <property type="molecule type" value="Genomic_DNA"/>
</dbReference>
<gene>
    <name evidence="2" type="ORF">C0Q70_10177</name>
</gene>
<name>A0A2T7PBW7_POMCA</name>
<reference evidence="2 3" key="1">
    <citation type="submission" date="2018-04" db="EMBL/GenBank/DDBJ databases">
        <title>The genome of golden apple snail Pomacea canaliculata provides insight into stress tolerance and invasive adaptation.</title>
        <authorList>
            <person name="Liu C."/>
            <person name="Liu B."/>
            <person name="Ren Y."/>
            <person name="Zhang Y."/>
            <person name="Wang H."/>
            <person name="Li S."/>
            <person name="Jiang F."/>
            <person name="Yin L."/>
            <person name="Zhang G."/>
            <person name="Qian W."/>
            <person name="Fan W."/>
        </authorList>
    </citation>
    <scope>NUCLEOTIDE SEQUENCE [LARGE SCALE GENOMIC DNA]</scope>
    <source>
        <strain evidence="2">SZHN2017</strain>
        <tissue evidence="2">Muscle</tissue>
    </source>
</reference>
<feature type="signal peptide" evidence="1">
    <location>
        <begin position="1"/>
        <end position="18"/>
    </location>
</feature>
<keyword evidence="3" id="KW-1185">Reference proteome</keyword>
<evidence type="ECO:0000313" key="3">
    <source>
        <dbReference type="Proteomes" id="UP000245119"/>
    </source>
</evidence>
<feature type="chain" id="PRO_5015432796" description="VWFD domain-containing protein" evidence="1">
    <location>
        <begin position="19"/>
        <end position="313"/>
    </location>
</feature>
<dbReference type="Proteomes" id="UP000245119">
    <property type="component" value="Linkage Group LG5"/>
</dbReference>
<evidence type="ECO:0008006" key="4">
    <source>
        <dbReference type="Google" id="ProtNLM"/>
    </source>
</evidence>
<comment type="caution">
    <text evidence="2">The sequence shown here is derived from an EMBL/GenBank/DDBJ whole genome shotgun (WGS) entry which is preliminary data.</text>
</comment>
<evidence type="ECO:0000256" key="1">
    <source>
        <dbReference type="SAM" id="SignalP"/>
    </source>
</evidence>